<dbReference type="AlphaFoldDB" id="A0AAV9M7Z0"/>
<proteinExistence type="predicted"/>
<dbReference type="PANTHER" id="PTHR33240:SF15">
    <property type="entry name" value="GAG-PRO-LIKE PROTEIN"/>
    <property type="match status" value="1"/>
</dbReference>
<keyword evidence="2" id="KW-1185">Reference proteome</keyword>
<evidence type="ECO:0000313" key="1">
    <source>
        <dbReference type="EMBL" id="KAK4733918.1"/>
    </source>
</evidence>
<evidence type="ECO:0000313" key="2">
    <source>
        <dbReference type="Proteomes" id="UP001311915"/>
    </source>
</evidence>
<reference evidence="1 2" key="1">
    <citation type="submission" date="2023-10" db="EMBL/GenBank/DDBJ databases">
        <title>Genome-Wide Identification Analysis in wild type Solanum Pinnatisectum Reveals Some Genes Defensing Phytophthora Infestans.</title>
        <authorList>
            <person name="Sun C."/>
        </authorList>
    </citation>
    <scope>NUCLEOTIDE SEQUENCE [LARGE SCALE GENOMIC DNA]</scope>
    <source>
        <strain evidence="1">LQN</strain>
        <tissue evidence="1">Leaf</tissue>
    </source>
</reference>
<accession>A0AAV9M7Z0</accession>
<comment type="caution">
    <text evidence="1">The sequence shown here is derived from an EMBL/GenBank/DDBJ whole genome shotgun (WGS) entry which is preliminary data.</text>
</comment>
<gene>
    <name evidence="1" type="ORF">R3W88_008179</name>
</gene>
<protein>
    <submittedName>
        <fullName evidence="1">Uncharacterized protein</fullName>
    </submittedName>
</protein>
<dbReference type="EMBL" id="JAWPEI010000002">
    <property type="protein sequence ID" value="KAK4733918.1"/>
    <property type="molecule type" value="Genomic_DNA"/>
</dbReference>
<sequence>MPKVVLKKLGISIDELSKIRVGLSIGDVKSNTLIHVIDGKTSCNLLLGRPWVHENGVVPSTLHQCMKYMKDEEVLKIDADINPFTETEYILQMQNFI</sequence>
<dbReference type="Proteomes" id="UP001311915">
    <property type="component" value="Unassembled WGS sequence"/>
</dbReference>
<name>A0AAV9M7Z0_9SOLN</name>
<dbReference type="PANTHER" id="PTHR33240">
    <property type="entry name" value="OS08G0508500 PROTEIN"/>
    <property type="match status" value="1"/>
</dbReference>
<organism evidence="1 2">
    <name type="scientific">Solanum pinnatisectum</name>
    <name type="common">tansyleaf nightshade</name>
    <dbReference type="NCBI Taxonomy" id="50273"/>
    <lineage>
        <taxon>Eukaryota</taxon>
        <taxon>Viridiplantae</taxon>
        <taxon>Streptophyta</taxon>
        <taxon>Embryophyta</taxon>
        <taxon>Tracheophyta</taxon>
        <taxon>Spermatophyta</taxon>
        <taxon>Magnoliopsida</taxon>
        <taxon>eudicotyledons</taxon>
        <taxon>Gunneridae</taxon>
        <taxon>Pentapetalae</taxon>
        <taxon>asterids</taxon>
        <taxon>lamiids</taxon>
        <taxon>Solanales</taxon>
        <taxon>Solanaceae</taxon>
        <taxon>Solanoideae</taxon>
        <taxon>Solaneae</taxon>
        <taxon>Solanum</taxon>
    </lineage>
</organism>